<name>A0A498BZN9_9GAMM</name>
<dbReference type="Pfam" id="PF03861">
    <property type="entry name" value="ANTAR"/>
    <property type="match status" value="1"/>
</dbReference>
<reference evidence="4 5" key="1">
    <citation type="submission" date="2018-10" db="EMBL/GenBank/DDBJ databases">
        <title>Genomic Encyclopedia of Type Strains, Phase IV (KMG-IV): sequencing the most valuable type-strain genomes for metagenomic binning, comparative biology and taxonomic classification.</title>
        <authorList>
            <person name="Goeker M."/>
        </authorList>
    </citation>
    <scope>NUCLEOTIDE SEQUENCE [LARGE SCALE GENOMIC DNA]</scope>
    <source>
        <strain evidence="4 5">DSM 12769</strain>
    </source>
</reference>
<dbReference type="InterPro" id="IPR011006">
    <property type="entry name" value="CheY-like_superfamily"/>
</dbReference>
<evidence type="ECO:0000313" key="5">
    <source>
        <dbReference type="Proteomes" id="UP000275461"/>
    </source>
</evidence>
<feature type="domain" description="Response regulatory" evidence="2">
    <location>
        <begin position="4"/>
        <end position="118"/>
    </location>
</feature>
<comment type="caution">
    <text evidence="4">The sequence shown here is derived from an EMBL/GenBank/DDBJ whole genome shotgun (WGS) entry which is preliminary data.</text>
</comment>
<sequence length="193" mass="21087">MVTKVMLVDDSPERSAWLEESLQVAGFTVVATVQGEDDLYQRVLDEEPEVVITEAVSGKRDTLEGLCSRGGRYPGPVMNGSVHHDPELMSTAAAAGLSAYAVGGVPREGVQGAIRLAIRQYERFQGLARELADTRRQLAEQRDVHQAKCLLMEREGLGEADAYHLLRRRAMNSGQPIPRLARRLLADAGLAHG</sequence>
<comment type="caution">
    <text evidence="1">Lacks conserved residue(s) required for the propagation of feature annotation.</text>
</comment>
<dbReference type="EMBL" id="RCDA01000003">
    <property type="protein sequence ID" value="RLK48157.1"/>
    <property type="molecule type" value="Genomic_DNA"/>
</dbReference>
<dbReference type="AlphaFoldDB" id="A0A498BZN9"/>
<dbReference type="InterPro" id="IPR008327">
    <property type="entry name" value="Sig_transdc_resp-reg_antiterm"/>
</dbReference>
<evidence type="ECO:0000256" key="1">
    <source>
        <dbReference type="PROSITE-ProRule" id="PRU00169"/>
    </source>
</evidence>
<dbReference type="InterPro" id="IPR036388">
    <property type="entry name" value="WH-like_DNA-bd_sf"/>
</dbReference>
<evidence type="ECO:0000259" key="2">
    <source>
        <dbReference type="PROSITE" id="PS50110"/>
    </source>
</evidence>
<dbReference type="GO" id="GO:0003723">
    <property type="term" value="F:RNA binding"/>
    <property type="evidence" value="ECO:0007669"/>
    <property type="project" value="InterPro"/>
</dbReference>
<keyword evidence="5" id="KW-1185">Reference proteome</keyword>
<evidence type="ECO:0000259" key="3">
    <source>
        <dbReference type="PROSITE" id="PS50921"/>
    </source>
</evidence>
<dbReference type="PROSITE" id="PS50110">
    <property type="entry name" value="RESPONSE_REGULATORY"/>
    <property type="match status" value="1"/>
</dbReference>
<dbReference type="RefSeq" id="WP_121442565.1">
    <property type="nucleotide sequence ID" value="NZ_RCDA01000003.1"/>
</dbReference>
<accession>A0A498BZN9</accession>
<dbReference type="Gene3D" id="1.10.10.10">
    <property type="entry name" value="Winged helix-like DNA-binding domain superfamily/Winged helix DNA-binding domain"/>
    <property type="match status" value="1"/>
</dbReference>
<dbReference type="SUPFAM" id="SSF52172">
    <property type="entry name" value="CheY-like"/>
    <property type="match status" value="1"/>
</dbReference>
<feature type="domain" description="ANTAR" evidence="3">
    <location>
        <begin position="124"/>
        <end position="185"/>
    </location>
</feature>
<dbReference type="Proteomes" id="UP000275461">
    <property type="component" value="Unassembled WGS sequence"/>
</dbReference>
<dbReference type="SMART" id="SM01012">
    <property type="entry name" value="ANTAR"/>
    <property type="match status" value="1"/>
</dbReference>
<dbReference type="PIRSF" id="PIRSF036382">
    <property type="entry name" value="RR_antiterm"/>
    <property type="match status" value="1"/>
</dbReference>
<dbReference type="InterPro" id="IPR001789">
    <property type="entry name" value="Sig_transdc_resp-reg_receiver"/>
</dbReference>
<evidence type="ECO:0000313" key="4">
    <source>
        <dbReference type="EMBL" id="RLK48157.1"/>
    </source>
</evidence>
<organism evidence="4 5">
    <name type="scientific">Alkalispirillum mobile</name>
    <dbReference type="NCBI Taxonomy" id="85925"/>
    <lineage>
        <taxon>Bacteria</taxon>
        <taxon>Pseudomonadati</taxon>
        <taxon>Pseudomonadota</taxon>
        <taxon>Gammaproteobacteria</taxon>
        <taxon>Chromatiales</taxon>
        <taxon>Ectothiorhodospiraceae</taxon>
        <taxon>Alkalispirillum</taxon>
    </lineage>
</organism>
<dbReference type="OrthoDB" id="9782798at2"/>
<dbReference type="Gene3D" id="3.40.50.2300">
    <property type="match status" value="1"/>
</dbReference>
<protein>
    <submittedName>
        <fullName evidence="4">Response regulator receiver and ANTAR domain protein</fullName>
    </submittedName>
</protein>
<gene>
    <name evidence="4" type="ORF">DFR31_2034</name>
</gene>
<dbReference type="GO" id="GO:0000160">
    <property type="term" value="P:phosphorelay signal transduction system"/>
    <property type="evidence" value="ECO:0007669"/>
    <property type="project" value="InterPro"/>
</dbReference>
<proteinExistence type="predicted"/>
<dbReference type="InterPro" id="IPR005561">
    <property type="entry name" value="ANTAR"/>
</dbReference>
<dbReference type="PROSITE" id="PS50921">
    <property type="entry name" value="ANTAR"/>
    <property type="match status" value="1"/>
</dbReference>